<keyword evidence="1 4" id="KW-0808">Transferase</keyword>
<dbReference type="CDD" id="cd02517">
    <property type="entry name" value="CMP-KDO-Synthetase"/>
    <property type="match status" value="1"/>
</dbReference>
<comment type="pathway">
    <text evidence="4">Nucleotide-sugar biosynthesis; CMP-3-deoxy-D-manno-octulosonate biosynthesis; CMP-3-deoxy-D-manno-octulosonate from 3-deoxy-D-manno-octulosonate and CTP: step 1/1.</text>
</comment>
<evidence type="ECO:0000313" key="5">
    <source>
        <dbReference type="EMBL" id="MBD8000838.1"/>
    </source>
</evidence>
<dbReference type="GO" id="GO:0008690">
    <property type="term" value="F:3-deoxy-manno-octulosonate cytidylyltransferase activity"/>
    <property type="evidence" value="ECO:0007669"/>
    <property type="project" value="UniProtKB-EC"/>
</dbReference>
<sequence>MKFIGIIPARYASTRFPAKPLAVLGGKTVIQRVYEQVTGALDEAYVATDDERIEAAVKSFGGKVVMTSVHHKSGTDRCYEAFQKVGKGYDVIVNIQGDEPFIRHSQLEAIKACFNDDSTQIATLVKPFVPTDGFEALENVNSPKVVVNKSMQALYFSRSIIPYQRNKDKAEWLSGHTYYKHIGLYAYRAEVLKEITALPQSSLELAESLEQLRWLENGYTIKVGVSDVETIGIDTPEDLAHAELWLKQHGEVK</sequence>
<evidence type="ECO:0000256" key="1">
    <source>
        <dbReference type="ARBA" id="ARBA00022679"/>
    </source>
</evidence>
<dbReference type="NCBIfam" id="TIGR00466">
    <property type="entry name" value="kdsB"/>
    <property type="match status" value="1"/>
</dbReference>
<reference evidence="5 6" key="1">
    <citation type="submission" date="2020-08" db="EMBL/GenBank/DDBJ databases">
        <title>A Genomic Blueprint of the Chicken Gut Microbiome.</title>
        <authorList>
            <person name="Gilroy R."/>
            <person name="Ravi A."/>
            <person name="Getino M."/>
            <person name="Pursley I."/>
            <person name="Horton D.L."/>
            <person name="Alikhan N.-F."/>
            <person name="Baker D."/>
            <person name="Gharbi K."/>
            <person name="Hall N."/>
            <person name="Watson M."/>
            <person name="Adriaenssens E.M."/>
            <person name="Foster-Nyarko E."/>
            <person name="Jarju S."/>
            <person name="Secka A."/>
            <person name="Antonio M."/>
            <person name="Oren A."/>
            <person name="Chaudhuri R."/>
            <person name="La Ragione R.M."/>
            <person name="Hildebrand F."/>
            <person name="Pallen M.J."/>
        </authorList>
    </citation>
    <scope>NUCLEOTIDE SEQUENCE [LARGE SCALE GENOMIC DNA]</scope>
    <source>
        <strain evidence="5 6">Sa1YUN3</strain>
    </source>
</reference>
<dbReference type="Pfam" id="PF02348">
    <property type="entry name" value="CTP_transf_3"/>
    <property type="match status" value="1"/>
</dbReference>
<keyword evidence="4" id="KW-0963">Cytoplasm</keyword>
<comment type="subcellular location">
    <subcellularLocation>
        <location evidence="4">Cytoplasm</location>
    </subcellularLocation>
</comment>
<dbReference type="Gene3D" id="3.90.550.10">
    <property type="entry name" value="Spore Coat Polysaccharide Biosynthesis Protein SpsA, Chain A"/>
    <property type="match status" value="1"/>
</dbReference>
<evidence type="ECO:0000256" key="2">
    <source>
        <dbReference type="ARBA" id="ARBA00022695"/>
    </source>
</evidence>
<dbReference type="PANTHER" id="PTHR42866">
    <property type="entry name" value="3-DEOXY-MANNO-OCTULOSONATE CYTIDYLYLTRANSFERASE"/>
    <property type="match status" value="1"/>
</dbReference>
<dbReference type="InterPro" id="IPR004528">
    <property type="entry name" value="KdsB"/>
</dbReference>
<evidence type="ECO:0000256" key="3">
    <source>
        <dbReference type="ARBA" id="ARBA00022985"/>
    </source>
</evidence>
<dbReference type="SUPFAM" id="SSF53448">
    <property type="entry name" value="Nucleotide-diphospho-sugar transferases"/>
    <property type="match status" value="1"/>
</dbReference>
<dbReference type="RefSeq" id="WP_191709286.1">
    <property type="nucleotide sequence ID" value="NZ_JACSPQ010000001.1"/>
</dbReference>
<comment type="catalytic activity">
    <reaction evidence="4">
        <text>3-deoxy-alpha-D-manno-oct-2-ulosonate + CTP = CMP-3-deoxy-beta-D-manno-octulosonate + diphosphate</text>
        <dbReference type="Rhea" id="RHEA:23448"/>
        <dbReference type="ChEBI" id="CHEBI:33019"/>
        <dbReference type="ChEBI" id="CHEBI:37563"/>
        <dbReference type="ChEBI" id="CHEBI:85986"/>
        <dbReference type="ChEBI" id="CHEBI:85987"/>
        <dbReference type="EC" id="2.7.7.38"/>
    </reaction>
</comment>
<dbReference type="NCBIfam" id="NF003952">
    <property type="entry name" value="PRK05450.1-5"/>
    <property type="match status" value="1"/>
</dbReference>
<comment type="function">
    <text evidence="4">Activates KDO (a required 8-carbon sugar) for incorporation into bacterial lipopolysaccharide in Gram-negative bacteria.</text>
</comment>
<keyword evidence="6" id="KW-1185">Reference proteome</keyword>
<proteinExistence type="inferred from homology"/>
<dbReference type="PANTHER" id="PTHR42866:SF2">
    <property type="entry name" value="3-DEOXY-MANNO-OCTULOSONATE CYTIDYLYLTRANSFERASE, MITOCHONDRIAL"/>
    <property type="match status" value="1"/>
</dbReference>
<accession>A0ABR8V7U8</accession>
<comment type="similarity">
    <text evidence="4">Belongs to the KdsB family.</text>
</comment>
<dbReference type="HAMAP" id="MF_00057">
    <property type="entry name" value="KdsB"/>
    <property type="match status" value="1"/>
</dbReference>
<dbReference type="InterPro" id="IPR003329">
    <property type="entry name" value="Cytidylyl_trans"/>
</dbReference>
<dbReference type="InterPro" id="IPR029044">
    <property type="entry name" value="Nucleotide-diphossugar_trans"/>
</dbReference>
<dbReference type="NCBIfam" id="NF009905">
    <property type="entry name" value="PRK13368.1"/>
    <property type="match status" value="1"/>
</dbReference>
<keyword evidence="2 4" id="KW-0548">Nucleotidyltransferase</keyword>
<name>A0ABR8V7U8_9BACT</name>
<dbReference type="Proteomes" id="UP000616346">
    <property type="component" value="Unassembled WGS sequence"/>
</dbReference>
<comment type="caution">
    <text evidence="5">The sequence shown here is derived from an EMBL/GenBank/DDBJ whole genome shotgun (WGS) entry which is preliminary data.</text>
</comment>
<protein>
    <recommendedName>
        <fullName evidence="4">3-deoxy-manno-octulosonate cytidylyltransferase</fullName>
        <ecNumber evidence="4">2.7.7.38</ecNumber>
    </recommendedName>
    <alternativeName>
        <fullName evidence="4">CMP-2-keto-3-deoxyoctulosonic acid synthase</fullName>
        <shortName evidence="4">CKS</shortName>
        <shortName evidence="4">CMP-KDO synthase</shortName>
    </alternativeName>
</protein>
<keyword evidence="3 4" id="KW-0448">Lipopolysaccharide biosynthesis</keyword>
<gene>
    <name evidence="4 5" type="primary">kdsB</name>
    <name evidence="5" type="ORF">H9626_01165</name>
</gene>
<organism evidence="5 6">
    <name type="scientific">Phocaeicola faecium</name>
    <dbReference type="NCBI Taxonomy" id="2762213"/>
    <lineage>
        <taxon>Bacteria</taxon>
        <taxon>Pseudomonadati</taxon>
        <taxon>Bacteroidota</taxon>
        <taxon>Bacteroidia</taxon>
        <taxon>Bacteroidales</taxon>
        <taxon>Bacteroidaceae</taxon>
        <taxon>Phocaeicola</taxon>
    </lineage>
</organism>
<dbReference type="NCBIfam" id="NF003950">
    <property type="entry name" value="PRK05450.1-3"/>
    <property type="match status" value="1"/>
</dbReference>
<evidence type="ECO:0000313" key="6">
    <source>
        <dbReference type="Proteomes" id="UP000616346"/>
    </source>
</evidence>
<evidence type="ECO:0000256" key="4">
    <source>
        <dbReference type="HAMAP-Rule" id="MF_00057"/>
    </source>
</evidence>
<dbReference type="EMBL" id="JACSPQ010000001">
    <property type="protein sequence ID" value="MBD8000838.1"/>
    <property type="molecule type" value="Genomic_DNA"/>
</dbReference>
<dbReference type="EC" id="2.7.7.38" evidence="4"/>